<organism evidence="2 3">
    <name type="scientific">Prosthecodimorpha hirschii</name>
    <dbReference type="NCBI Taxonomy" id="665126"/>
    <lineage>
        <taxon>Bacteria</taxon>
        <taxon>Pseudomonadati</taxon>
        <taxon>Pseudomonadota</taxon>
        <taxon>Alphaproteobacteria</taxon>
        <taxon>Hyphomicrobiales</taxon>
        <taxon>Ancalomicrobiaceae</taxon>
        <taxon>Prosthecodimorpha</taxon>
    </lineage>
</organism>
<evidence type="ECO:0000313" key="3">
    <source>
        <dbReference type="Proteomes" id="UP000048984"/>
    </source>
</evidence>
<evidence type="ECO:0000313" key="2">
    <source>
        <dbReference type="EMBL" id="KPL54492.1"/>
    </source>
</evidence>
<feature type="region of interest" description="Disordered" evidence="1">
    <location>
        <begin position="60"/>
        <end position="98"/>
    </location>
</feature>
<reference evidence="2 3" key="1">
    <citation type="submission" date="2015-09" db="EMBL/GenBank/DDBJ databases">
        <authorList>
            <person name="Jackson K.R."/>
            <person name="Lunt B.L."/>
            <person name="Fisher J.N.B."/>
            <person name="Gardner A.V."/>
            <person name="Bailey M.E."/>
            <person name="Deus L.M."/>
            <person name="Earl A.S."/>
            <person name="Gibby P.D."/>
            <person name="Hartmann K.A."/>
            <person name="Liu J.E."/>
            <person name="Manci A.M."/>
            <person name="Nielsen D.A."/>
            <person name="Solomon M.B."/>
            <person name="Breakwell D.P."/>
            <person name="Burnett S.H."/>
            <person name="Grose J.H."/>
        </authorList>
    </citation>
    <scope>NUCLEOTIDE SEQUENCE [LARGE SCALE GENOMIC DNA]</scope>
    <source>
        <strain evidence="2 3">16</strain>
    </source>
</reference>
<keyword evidence="3" id="KW-1185">Reference proteome</keyword>
<gene>
    <name evidence="2" type="ORF">ABB55_21595</name>
</gene>
<sequence>MPDLGFATLLLASGTAAAAVIGLIRYRVVFLSEPSHGPNGQVVHNLLLDIERRTFRLGRTATATGGSSDAASYRPAAQRGNSAMAGRGDSPEEGGGRAGGLHIYVVWKR</sequence>
<name>A0A0P6W5M4_9HYPH</name>
<feature type="compositionally biased region" description="Low complexity" evidence="1">
    <location>
        <begin position="60"/>
        <end position="72"/>
    </location>
</feature>
<protein>
    <submittedName>
        <fullName evidence="2">Uncharacterized protein</fullName>
    </submittedName>
</protein>
<dbReference type="RefSeq" id="WP_054360659.1">
    <property type="nucleotide sequence ID" value="NZ_LJYW01000001.1"/>
</dbReference>
<proteinExistence type="predicted"/>
<accession>A0A0P6W5M4</accession>
<reference evidence="2 3" key="2">
    <citation type="submission" date="2015-10" db="EMBL/GenBank/DDBJ databases">
        <title>Draft Genome Sequence of Prosthecomicrobium hirschii ATCC 27832.</title>
        <authorList>
            <person name="Daniel J."/>
            <person name="Givan S.A."/>
            <person name="Brun Y.V."/>
            <person name="Brown P.J."/>
        </authorList>
    </citation>
    <scope>NUCLEOTIDE SEQUENCE [LARGE SCALE GENOMIC DNA]</scope>
    <source>
        <strain evidence="2 3">16</strain>
    </source>
</reference>
<evidence type="ECO:0000256" key="1">
    <source>
        <dbReference type="SAM" id="MobiDB-lite"/>
    </source>
</evidence>
<dbReference type="AlphaFoldDB" id="A0A0P6W5M4"/>
<dbReference type="EMBL" id="LJYW01000001">
    <property type="protein sequence ID" value="KPL54492.1"/>
    <property type="molecule type" value="Genomic_DNA"/>
</dbReference>
<comment type="caution">
    <text evidence="2">The sequence shown here is derived from an EMBL/GenBank/DDBJ whole genome shotgun (WGS) entry which is preliminary data.</text>
</comment>
<dbReference type="Proteomes" id="UP000048984">
    <property type="component" value="Unassembled WGS sequence"/>
</dbReference>